<keyword evidence="1" id="KW-0812">Transmembrane</keyword>
<name>A0A0H2YVS9_CLOP1</name>
<dbReference type="EMBL" id="CP000246">
    <property type="protein sequence ID" value="ABG84834.1"/>
    <property type="molecule type" value="Genomic_DNA"/>
</dbReference>
<keyword evidence="1" id="KW-0472">Membrane</keyword>
<accession>A0A0H2YVS9</accession>
<dbReference type="KEGG" id="cpf:CPF_1090"/>
<gene>
    <name evidence="2" type="ordered locus">CPF_1090</name>
</gene>
<keyword evidence="3" id="KW-1185">Reference proteome</keyword>
<proteinExistence type="predicted"/>
<evidence type="ECO:0000313" key="3">
    <source>
        <dbReference type="Proteomes" id="UP000001823"/>
    </source>
</evidence>
<dbReference type="NCBIfam" id="TIGR04104">
    <property type="entry name" value="cxxc_20_cxxc"/>
    <property type="match status" value="1"/>
</dbReference>
<dbReference type="PROSITE" id="PS51257">
    <property type="entry name" value="PROKAR_LIPOPROTEIN"/>
    <property type="match status" value="1"/>
</dbReference>
<protein>
    <submittedName>
        <fullName evidence="2">Lipoprotein</fullName>
    </submittedName>
</protein>
<sequence length="99" mass="11678">MKVCPNCKENFPYTDLILALWGFAGCGYIKCKNCNTQYKVTKNSKVFIALLALFPYFIEGYIFSFDIFYYIIYLIIIVPLSPFMIRLKENNDNEKYIKL</sequence>
<organism evidence="2 3">
    <name type="scientific">Clostridium perfringens (strain ATCC 13124 / DSM 756 / JCM 1290 / NCIMB 6125 / NCTC 8237 / Type A)</name>
    <dbReference type="NCBI Taxonomy" id="195103"/>
    <lineage>
        <taxon>Bacteria</taxon>
        <taxon>Bacillati</taxon>
        <taxon>Bacillota</taxon>
        <taxon>Clostridia</taxon>
        <taxon>Eubacteriales</taxon>
        <taxon>Clostridiaceae</taxon>
        <taxon>Clostridium</taxon>
    </lineage>
</organism>
<evidence type="ECO:0000256" key="1">
    <source>
        <dbReference type="SAM" id="Phobius"/>
    </source>
</evidence>
<evidence type="ECO:0000313" key="2">
    <source>
        <dbReference type="EMBL" id="ABG84834.1"/>
    </source>
</evidence>
<dbReference type="RefSeq" id="WP_011590558.1">
    <property type="nucleotide sequence ID" value="NC_008261.1"/>
</dbReference>
<reference evidence="2 3" key="1">
    <citation type="journal article" date="2006" name="Genome Res.">
        <title>Skewed genomic variability in strains of the toxigenic bacterial pathogen, Clostridium perfringens.</title>
        <authorList>
            <person name="Myers G.S."/>
            <person name="Rasko D.A."/>
            <person name="Cheung J.K."/>
            <person name="Ravel J."/>
            <person name="Seshadri R."/>
            <person name="Deboy R.T."/>
            <person name="Ren Q."/>
            <person name="Varga J."/>
            <person name="Awad M.M."/>
            <person name="Brinkac L.M."/>
            <person name="Daugherty S.C."/>
            <person name="Haft D.H."/>
            <person name="Dodson R.J."/>
            <person name="Madupu R."/>
            <person name="Nelson W.C."/>
            <person name="Rosovitz M.J."/>
            <person name="Sullivan S.A."/>
            <person name="Khouri H."/>
            <person name="Dimitrov G.I."/>
            <person name="Watkins K.L."/>
            <person name="Mulligan S."/>
            <person name="Benton J."/>
            <person name="Radune D."/>
            <person name="Fisher D.J."/>
            <person name="Atkins H.S."/>
            <person name="Hiscox T."/>
            <person name="Jost B.H."/>
            <person name="Billington S.J."/>
            <person name="Songer J.G."/>
            <person name="McClane B.A."/>
            <person name="Titball R.W."/>
            <person name="Rood J.I."/>
            <person name="Melville S.B."/>
            <person name="Paulsen I.T."/>
        </authorList>
    </citation>
    <scope>NUCLEOTIDE SEQUENCE [LARGE SCALE GENOMIC DNA]</scope>
    <source>
        <strain evidence="3">ATCC 13124 / DSM 756 / JCM 1290 / NCIMB 6125 / NCTC 8237 / S 107 / Type A</strain>
    </source>
</reference>
<dbReference type="AlphaFoldDB" id="A0A0H2YVS9"/>
<dbReference type="PaxDb" id="195103-CPF_1090"/>
<keyword evidence="1" id="KW-1133">Transmembrane helix</keyword>
<feature type="transmembrane region" description="Helical" evidence="1">
    <location>
        <begin position="43"/>
        <end position="61"/>
    </location>
</feature>
<keyword evidence="2" id="KW-0449">Lipoprotein</keyword>
<feature type="transmembrane region" description="Helical" evidence="1">
    <location>
        <begin position="67"/>
        <end position="85"/>
    </location>
</feature>
<dbReference type="Proteomes" id="UP000001823">
    <property type="component" value="Chromosome"/>
</dbReference>
<dbReference type="InterPro" id="IPR026369">
    <property type="entry name" value="CxxC_20_CxxC"/>
</dbReference>
<dbReference type="HOGENOM" id="CLU_2421706_0_0_9"/>